<keyword evidence="2" id="KW-1185">Reference proteome</keyword>
<proteinExistence type="predicted"/>
<evidence type="ECO:0000313" key="2">
    <source>
        <dbReference type="Proteomes" id="UP000746747"/>
    </source>
</evidence>
<accession>A0A8J2MC40</accession>
<reference evidence="1" key="1">
    <citation type="submission" date="2021-09" db="EMBL/GenBank/DDBJ databases">
        <authorList>
            <consortium name="Pathogen Informatics"/>
        </authorList>
    </citation>
    <scope>NUCLEOTIDE SEQUENCE</scope>
</reference>
<gene>
    <name evidence="1" type="ORF">CJOHNSTONI_LOCUS9388</name>
</gene>
<comment type="caution">
    <text evidence="1">The sequence shown here is derived from an EMBL/GenBank/DDBJ whole genome shotgun (WGS) entry which is preliminary data.</text>
</comment>
<dbReference type="AlphaFoldDB" id="A0A8J2MC40"/>
<dbReference type="EMBL" id="CAKAEH010001849">
    <property type="protein sequence ID" value="CAG9539822.1"/>
    <property type="molecule type" value="Genomic_DNA"/>
</dbReference>
<sequence>MFAWHPNDCILEQQVAPVLCLSNSALHHSTALAHISCALSLHVLSTSWDLCITSLYEPLNLTTIHGCGFT</sequence>
<organism evidence="1 2">
    <name type="scientific">Cercopithifilaria johnstoni</name>
    <dbReference type="NCBI Taxonomy" id="2874296"/>
    <lineage>
        <taxon>Eukaryota</taxon>
        <taxon>Metazoa</taxon>
        <taxon>Ecdysozoa</taxon>
        <taxon>Nematoda</taxon>
        <taxon>Chromadorea</taxon>
        <taxon>Rhabditida</taxon>
        <taxon>Spirurina</taxon>
        <taxon>Spiruromorpha</taxon>
        <taxon>Filarioidea</taxon>
        <taxon>Onchocercidae</taxon>
        <taxon>Cercopithifilaria</taxon>
    </lineage>
</organism>
<protein>
    <submittedName>
        <fullName evidence="1">Uncharacterized protein</fullName>
    </submittedName>
</protein>
<dbReference type="Proteomes" id="UP000746747">
    <property type="component" value="Unassembled WGS sequence"/>
</dbReference>
<name>A0A8J2MC40_9BILA</name>
<evidence type="ECO:0000313" key="1">
    <source>
        <dbReference type="EMBL" id="CAG9539822.1"/>
    </source>
</evidence>